<dbReference type="OrthoDB" id="10549084at2759"/>
<organism evidence="1 2">
    <name type="scientific">Tritrichomonas foetus</name>
    <dbReference type="NCBI Taxonomy" id="1144522"/>
    <lineage>
        <taxon>Eukaryota</taxon>
        <taxon>Metamonada</taxon>
        <taxon>Parabasalia</taxon>
        <taxon>Tritrichomonadida</taxon>
        <taxon>Tritrichomonadidae</taxon>
        <taxon>Tritrichomonas</taxon>
    </lineage>
</organism>
<sequence>MNERLLPNLTDEQCRILYSKSLELRSFRQSYRELTKKQKNLNDEFVKLSVHHEFRSPWAISKPNKDSVIEKVFARNTPQTDSLFLNTDQIVQNYIQNLFNSRENLILQFASDERVAAKKMICELHSCKMSLDEFISTFVIPPFYGHFLGIENMDAFIESVGIVFDCYSHDPIPFLATFDGSFICNVLRQFFFSPLIRPYVGEQFTVFYDFFSSNKRATDGQQYTRIQRFFSLFLKEMAAPISVSPPFIRKLFSRISQNFDDKTKVIMAVVIYCIVSDLVIYPIAYSVFPLTSNTKIETAEHIQTMKFYCAFVCGLPQSHTIGKMTPVQEIEQVDRQLIQNLVDVLLSPVSEQEIIPEIPTVVIPFIALKFLAKFEENKEVLTALNVSTKNSVKDSSKESYRDSMRLDNSKDGVKDGYPKAPETIIKFIVKNENNITKDKEFRRIVELFASRHPDTFFAISPRLKAIQMYFKNKSINYEIFSSQVDESIANAKDNLLSSQTKIDVLERSIKLTNNAITASEAIFANNIVNGILNDTNISNEIEKKKAQMLNDPIMFANFITSHLDAFQAKNHWADSLMRMVARRFHAQVMRTLPVTVFASTKNQLILTDQKFLIQKLKFLESLEENGLDDSVAKIVKCKDILAAAQTAVLRACLFENPLESAKQIVLGLFVVEDLFIFEFGAPPEANQLMPLLANLFISSPVPNPLSFGEWLAHFLQKLMETRPEWFSDEEMRPLEHYFQFNLWMKDMLLSFDGSKQKDGF</sequence>
<dbReference type="GeneID" id="94828159"/>
<proteinExistence type="predicted"/>
<dbReference type="VEuPathDB" id="TrichDB:TRFO_07031"/>
<dbReference type="Proteomes" id="UP000179807">
    <property type="component" value="Unassembled WGS sequence"/>
</dbReference>
<evidence type="ECO:0000313" key="2">
    <source>
        <dbReference type="Proteomes" id="UP000179807"/>
    </source>
</evidence>
<keyword evidence="2" id="KW-1185">Reference proteome</keyword>
<evidence type="ECO:0000313" key="1">
    <source>
        <dbReference type="EMBL" id="OHT02616.1"/>
    </source>
</evidence>
<gene>
    <name evidence="1" type="ORF">TRFO_07031</name>
</gene>
<name>A0A1J4JW00_9EUKA</name>
<dbReference type="AlphaFoldDB" id="A0A1J4JW00"/>
<dbReference type="EMBL" id="MLAK01000860">
    <property type="protein sequence ID" value="OHT02616.1"/>
    <property type="molecule type" value="Genomic_DNA"/>
</dbReference>
<accession>A0A1J4JW00</accession>
<dbReference type="RefSeq" id="XP_068355752.1">
    <property type="nucleotide sequence ID" value="XM_068493455.1"/>
</dbReference>
<protein>
    <submittedName>
        <fullName evidence="1">Uncharacterized protein</fullName>
    </submittedName>
</protein>
<comment type="caution">
    <text evidence="1">The sequence shown here is derived from an EMBL/GenBank/DDBJ whole genome shotgun (WGS) entry which is preliminary data.</text>
</comment>
<reference evidence="1" key="1">
    <citation type="submission" date="2016-10" db="EMBL/GenBank/DDBJ databases">
        <authorList>
            <person name="Benchimol M."/>
            <person name="Almeida L.G."/>
            <person name="Vasconcelos A.T."/>
            <person name="Perreira-Neves A."/>
            <person name="Rosa I.A."/>
            <person name="Tasca T."/>
            <person name="Bogo M.R."/>
            <person name="de Souza W."/>
        </authorList>
    </citation>
    <scope>NUCLEOTIDE SEQUENCE [LARGE SCALE GENOMIC DNA]</scope>
    <source>
        <strain evidence="1">K</strain>
    </source>
</reference>